<evidence type="ECO:0000313" key="7">
    <source>
        <dbReference type="EMBL" id="CUS41203.1"/>
    </source>
</evidence>
<dbReference type="EMBL" id="CZQC01000036">
    <property type="protein sequence ID" value="CUS41203.1"/>
    <property type="molecule type" value="Genomic_DNA"/>
</dbReference>
<evidence type="ECO:0000256" key="1">
    <source>
        <dbReference type="ARBA" id="ARBA00004141"/>
    </source>
</evidence>
<feature type="transmembrane region" description="Helical" evidence="5">
    <location>
        <begin position="75"/>
        <end position="94"/>
    </location>
</feature>
<dbReference type="NCBIfam" id="TIGR03902">
    <property type="entry name" value="rhom_GG_sort"/>
    <property type="match status" value="1"/>
</dbReference>
<name>A0A160TBU2_9ZZZZ</name>
<dbReference type="Pfam" id="PF01694">
    <property type="entry name" value="Rhomboid"/>
    <property type="match status" value="1"/>
</dbReference>
<gene>
    <name evidence="7" type="ORF">MGWOODY_Tha762</name>
</gene>
<feature type="transmembrane region" description="Helical" evidence="5">
    <location>
        <begin position="20"/>
        <end position="42"/>
    </location>
</feature>
<keyword evidence="3 5" id="KW-1133">Transmembrane helix</keyword>
<dbReference type="AlphaFoldDB" id="A0A160TBU2"/>
<keyword evidence="4 5" id="KW-0472">Membrane</keyword>
<evidence type="ECO:0000256" key="4">
    <source>
        <dbReference type="ARBA" id="ARBA00023136"/>
    </source>
</evidence>
<sequence length="168" mass="18898">MQFDRAAIGAGQWWRIISGHLVHLSLYHLLLNLCGLALVAYIADHRYPLLTLIAMFWLLLADGLSLYWFAPDLLIYVGLSGALHGALLIAIWYSPFYSRRVVWVTVAIVIGKVLWEQSPMYDDLAMASWLGGRVETRAHLFGVLAGILWIVVAGIQQAVRKEHDSEAR</sequence>
<feature type="transmembrane region" description="Helical" evidence="5">
    <location>
        <begin position="49"/>
        <end position="69"/>
    </location>
</feature>
<comment type="subcellular location">
    <subcellularLocation>
        <location evidence="1">Membrane</location>
        <topology evidence="1">Multi-pass membrane protein</topology>
    </subcellularLocation>
</comment>
<evidence type="ECO:0000256" key="3">
    <source>
        <dbReference type="ARBA" id="ARBA00022989"/>
    </source>
</evidence>
<organism evidence="7">
    <name type="scientific">hydrothermal vent metagenome</name>
    <dbReference type="NCBI Taxonomy" id="652676"/>
    <lineage>
        <taxon>unclassified sequences</taxon>
        <taxon>metagenomes</taxon>
        <taxon>ecological metagenomes</taxon>
    </lineage>
</organism>
<reference evidence="7" key="1">
    <citation type="submission" date="2015-10" db="EMBL/GenBank/DDBJ databases">
        <authorList>
            <person name="Gilbert D.G."/>
        </authorList>
    </citation>
    <scope>NUCLEOTIDE SEQUENCE</scope>
</reference>
<evidence type="ECO:0000256" key="2">
    <source>
        <dbReference type="ARBA" id="ARBA00022692"/>
    </source>
</evidence>
<dbReference type="InterPro" id="IPR035952">
    <property type="entry name" value="Rhomboid-like_sf"/>
</dbReference>
<dbReference type="GO" id="GO:0004252">
    <property type="term" value="F:serine-type endopeptidase activity"/>
    <property type="evidence" value="ECO:0007669"/>
    <property type="project" value="InterPro"/>
</dbReference>
<evidence type="ECO:0000256" key="5">
    <source>
        <dbReference type="SAM" id="Phobius"/>
    </source>
</evidence>
<evidence type="ECO:0000259" key="6">
    <source>
        <dbReference type="Pfam" id="PF01694"/>
    </source>
</evidence>
<dbReference type="InterPro" id="IPR023826">
    <property type="entry name" value="Rhom-like_SP_proteobac"/>
</dbReference>
<keyword evidence="2 5" id="KW-0812">Transmembrane</keyword>
<proteinExistence type="predicted"/>
<protein>
    <submittedName>
        <fullName evidence="7">Membrane protein, Rhomboid family</fullName>
    </submittedName>
</protein>
<accession>A0A160TBU2</accession>
<dbReference type="InterPro" id="IPR022764">
    <property type="entry name" value="Peptidase_S54_rhomboid_dom"/>
</dbReference>
<feature type="domain" description="Peptidase S54 rhomboid" evidence="6">
    <location>
        <begin position="11"/>
        <end position="152"/>
    </location>
</feature>
<feature type="transmembrane region" description="Helical" evidence="5">
    <location>
        <begin position="138"/>
        <end position="159"/>
    </location>
</feature>
<dbReference type="GO" id="GO:0016020">
    <property type="term" value="C:membrane"/>
    <property type="evidence" value="ECO:0007669"/>
    <property type="project" value="UniProtKB-SubCell"/>
</dbReference>
<dbReference type="Gene3D" id="1.20.1540.10">
    <property type="entry name" value="Rhomboid-like"/>
    <property type="match status" value="1"/>
</dbReference>
<dbReference type="SUPFAM" id="SSF144091">
    <property type="entry name" value="Rhomboid-like"/>
    <property type="match status" value="1"/>
</dbReference>